<evidence type="ECO:0000256" key="6">
    <source>
        <dbReference type="ARBA" id="ARBA00023082"/>
    </source>
</evidence>
<dbReference type="PROSITE" id="PS00717">
    <property type="entry name" value="SIGMA54_1"/>
    <property type="match status" value="1"/>
</dbReference>
<evidence type="ECO:0000256" key="2">
    <source>
        <dbReference type="ARBA" id="ARBA00022478"/>
    </source>
</evidence>
<evidence type="ECO:0000259" key="10">
    <source>
        <dbReference type="Pfam" id="PF04552"/>
    </source>
</evidence>
<evidence type="ECO:0000256" key="5">
    <source>
        <dbReference type="ARBA" id="ARBA00023015"/>
    </source>
</evidence>
<evidence type="ECO:0000256" key="8">
    <source>
        <dbReference type="ARBA" id="ARBA00023163"/>
    </source>
</evidence>
<dbReference type="EMBL" id="VZDO01000001">
    <property type="protein sequence ID" value="KAB0682875.1"/>
    <property type="molecule type" value="Genomic_DNA"/>
</dbReference>
<dbReference type="Gene3D" id="1.10.10.60">
    <property type="entry name" value="Homeodomain-like"/>
    <property type="match status" value="1"/>
</dbReference>
<organism evidence="12 13">
    <name type="scientific">Plantimonas leprariae</name>
    <dbReference type="NCBI Taxonomy" id="2615207"/>
    <lineage>
        <taxon>Bacteria</taxon>
        <taxon>Pseudomonadati</taxon>
        <taxon>Pseudomonadota</taxon>
        <taxon>Alphaproteobacteria</taxon>
        <taxon>Hyphomicrobiales</taxon>
        <taxon>Aurantimonadaceae</taxon>
        <taxon>Plantimonas</taxon>
    </lineage>
</organism>
<dbReference type="PROSITE" id="PS00718">
    <property type="entry name" value="SIGMA54_2"/>
    <property type="match status" value="1"/>
</dbReference>
<keyword evidence="4 9" id="KW-0548">Nucleotidyltransferase</keyword>
<dbReference type="InterPro" id="IPR007046">
    <property type="entry name" value="RNA_pol_sigma_54_core-bd"/>
</dbReference>
<keyword evidence="7 9" id="KW-0238">DNA-binding</keyword>
<dbReference type="Gene3D" id="1.10.10.1330">
    <property type="entry name" value="RNA polymerase sigma-54 factor, core-binding domain"/>
    <property type="match status" value="1"/>
</dbReference>
<keyword evidence="2 9" id="KW-0240">DNA-directed RNA polymerase</keyword>
<keyword evidence="3 9" id="KW-0808">Transferase</keyword>
<gene>
    <name evidence="12" type="primary">rpoN</name>
    <name evidence="12" type="ORF">F6X38_01995</name>
</gene>
<dbReference type="NCBIfam" id="TIGR02395">
    <property type="entry name" value="rpoN_sigma"/>
    <property type="match status" value="1"/>
</dbReference>
<comment type="caution">
    <text evidence="12">The sequence shown here is derived from an EMBL/GenBank/DDBJ whole genome shotgun (WGS) entry which is preliminary data.</text>
</comment>
<dbReference type="Pfam" id="PF04552">
    <property type="entry name" value="Sigma54_DBD"/>
    <property type="match status" value="1"/>
</dbReference>
<dbReference type="PIRSF" id="PIRSF000774">
    <property type="entry name" value="RpoN"/>
    <property type="match status" value="1"/>
</dbReference>
<dbReference type="GO" id="GO:0006352">
    <property type="term" value="P:DNA-templated transcription initiation"/>
    <property type="evidence" value="ECO:0007669"/>
    <property type="project" value="InterPro"/>
</dbReference>
<keyword evidence="5 9" id="KW-0805">Transcription regulation</keyword>
<dbReference type="PANTHER" id="PTHR32248:SF4">
    <property type="entry name" value="RNA POLYMERASE SIGMA-54 FACTOR"/>
    <property type="match status" value="1"/>
</dbReference>
<evidence type="ECO:0000256" key="9">
    <source>
        <dbReference type="PIRNR" id="PIRNR000774"/>
    </source>
</evidence>
<keyword evidence="8 9" id="KW-0804">Transcription</keyword>
<dbReference type="Pfam" id="PF00309">
    <property type="entry name" value="Sigma54_AID"/>
    <property type="match status" value="1"/>
</dbReference>
<evidence type="ECO:0000313" key="13">
    <source>
        <dbReference type="Proteomes" id="UP000432089"/>
    </source>
</evidence>
<evidence type="ECO:0000256" key="7">
    <source>
        <dbReference type="ARBA" id="ARBA00023125"/>
    </source>
</evidence>
<keyword evidence="13" id="KW-1185">Reference proteome</keyword>
<feature type="domain" description="RNA polymerase sigma factor 54 core-binding" evidence="11">
    <location>
        <begin position="84"/>
        <end position="267"/>
    </location>
</feature>
<name>A0A7V7TY70_9HYPH</name>
<dbReference type="RefSeq" id="WP_150967848.1">
    <property type="nucleotide sequence ID" value="NZ_VZDO01000001.1"/>
</dbReference>
<dbReference type="Proteomes" id="UP000432089">
    <property type="component" value="Unassembled WGS sequence"/>
</dbReference>
<dbReference type="GO" id="GO:0000428">
    <property type="term" value="C:DNA-directed RNA polymerase complex"/>
    <property type="evidence" value="ECO:0007669"/>
    <property type="project" value="UniProtKB-KW"/>
</dbReference>
<keyword evidence="6 9" id="KW-0731">Sigma factor</keyword>
<dbReference type="GO" id="GO:0016987">
    <property type="term" value="F:sigma factor activity"/>
    <property type="evidence" value="ECO:0007669"/>
    <property type="project" value="UniProtKB-KW"/>
</dbReference>
<dbReference type="GO" id="GO:0016779">
    <property type="term" value="F:nucleotidyltransferase activity"/>
    <property type="evidence" value="ECO:0007669"/>
    <property type="project" value="UniProtKB-KW"/>
</dbReference>
<evidence type="ECO:0000256" key="3">
    <source>
        <dbReference type="ARBA" id="ARBA00022679"/>
    </source>
</evidence>
<sequence>MLHQRLQLRQSQSLALTPQLLQSIRLLQFSAAELAAYVDAEIERNPFLNREAQRKAGDRPVAVGTTRPAAAAATDIRAQDLVPEAPPSLAAHALKEIAEGCRDAETRRVGTFLAGHLDEAGWLDCEPDQASAALGLAPAAFDRALVAVQDAVEPAGLFARGLADCLAIQLRRRNRLDPVMRTVLANLDRLARRDFAALKRLTGEDEAGLMEILAEIRRLDPKPGHGFLSDGREAVVPDVLVSAAPDGGWAVELNMRAVPRVLVDERYAARVRGAAAANEGFVTESLATANWLARALDQRARTVLKVAAEIVRRQDDFLVQGVSGLKPMTLAAVAEAVGLHESTVSRVTSGKYVATPRGTFEMKFFFTVAIQATEGGEAHSATSVRHRIRTLVDAEGPSGVLSDDDIAERLRREGIDLARRTVAKYREALGIPSSVQRRREMNARRMAS</sequence>
<evidence type="ECO:0000313" key="12">
    <source>
        <dbReference type="EMBL" id="KAB0682875.1"/>
    </source>
</evidence>
<dbReference type="PANTHER" id="PTHR32248">
    <property type="entry name" value="RNA POLYMERASE SIGMA-54 FACTOR"/>
    <property type="match status" value="1"/>
</dbReference>
<dbReference type="InterPro" id="IPR000394">
    <property type="entry name" value="RNA_pol_sigma_54"/>
</dbReference>
<dbReference type="NCBIfam" id="NF004596">
    <property type="entry name" value="PRK05932.1-3"/>
    <property type="match status" value="1"/>
</dbReference>
<evidence type="ECO:0000256" key="4">
    <source>
        <dbReference type="ARBA" id="ARBA00022695"/>
    </source>
</evidence>
<comment type="similarity">
    <text evidence="1 9">Belongs to the sigma-54 factor family.</text>
</comment>
<evidence type="ECO:0000259" key="11">
    <source>
        <dbReference type="Pfam" id="PF04963"/>
    </source>
</evidence>
<feature type="domain" description="RNA polymerase sigma factor 54 DNA-binding" evidence="10">
    <location>
        <begin position="281"/>
        <end position="439"/>
    </location>
</feature>
<proteinExistence type="inferred from homology"/>
<protein>
    <recommendedName>
        <fullName evidence="9">RNA polymerase sigma-54 factor</fullName>
    </recommendedName>
</protein>
<dbReference type="GO" id="GO:0003677">
    <property type="term" value="F:DNA binding"/>
    <property type="evidence" value="ECO:0007669"/>
    <property type="project" value="UniProtKB-KW"/>
</dbReference>
<dbReference type="InterPro" id="IPR007634">
    <property type="entry name" value="RNA_pol_sigma_54_DNA-bd"/>
</dbReference>
<dbReference type="GO" id="GO:0001216">
    <property type="term" value="F:DNA-binding transcription activator activity"/>
    <property type="evidence" value="ECO:0007669"/>
    <property type="project" value="InterPro"/>
</dbReference>
<dbReference type="PROSITE" id="PS50044">
    <property type="entry name" value="SIGMA54_3"/>
    <property type="match status" value="1"/>
</dbReference>
<comment type="function">
    <text evidence="9">Sigma factors are initiation factors that promote the attachment of RNA polymerase to specific initiation sites and are then released.</text>
</comment>
<dbReference type="PRINTS" id="PR00045">
    <property type="entry name" value="SIGMA54FCT"/>
</dbReference>
<reference evidence="12 13" key="1">
    <citation type="submission" date="2019-09" db="EMBL/GenBank/DDBJ databases">
        <title>YIM 132180 draft genome.</title>
        <authorList>
            <person name="Zhang K."/>
        </authorList>
    </citation>
    <scope>NUCLEOTIDE SEQUENCE [LARGE SCALE GENOMIC DNA]</scope>
    <source>
        <strain evidence="12 13">YIM 132180</strain>
    </source>
</reference>
<dbReference type="AlphaFoldDB" id="A0A7V7TY70"/>
<evidence type="ECO:0000256" key="1">
    <source>
        <dbReference type="ARBA" id="ARBA00008798"/>
    </source>
</evidence>
<accession>A0A7V7TY70</accession>
<dbReference type="InterPro" id="IPR038709">
    <property type="entry name" value="RpoN_core-bd_sf"/>
</dbReference>
<dbReference type="Pfam" id="PF04963">
    <property type="entry name" value="Sigma54_CBD"/>
    <property type="match status" value="1"/>
</dbReference>